<keyword evidence="2" id="KW-1185">Reference proteome</keyword>
<protein>
    <submittedName>
        <fullName evidence="1">VanW family protein</fullName>
    </submittedName>
</protein>
<dbReference type="EMBL" id="JBBYHR010000008">
    <property type="protein sequence ID" value="MEL1245351.1"/>
    <property type="molecule type" value="Genomic_DNA"/>
</dbReference>
<dbReference type="RefSeq" id="WP_341697664.1">
    <property type="nucleotide sequence ID" value="NZ_JBBYHR010000008.1"/>
</dbReference>
<dbReference type="InterPro" id="IPR007391">
    <property type="entry name" value="Vancomycin_resist_VanW"/>
</dbReference>
<evidence type="ECO:0000313" key="1">
    <source>
        <dbReference type="EMBL" id="MEL1245351.1"/>
    </source>
</evidence>
<sequence length="227" mass="25942">MRKIKVKIKVFLRLADDLFRGTYFKFPKKTKKACRFDYAITVTQEVKPSETFDNKIYNLTLASEKISQYVLLPNQVFSFWSIIGNPEREFKKGRSIINGQLSEESGGGLCQVSGIIYYAALLSGLQVLERHNHSMDIYMDETRFTPLGTDATVVYGYKDLRVRNNFSFPLKFHLEVEGNTISASLQTAEKIQEKTLSFAMENSASDILVTVSDEKGNMLNKSEYRKL</sequence>
<dbReference type="PANTHER" id="PTHR35788:SF1">
    <property type="entry name" value="EXPORTED PROTEIN"/>
    <property type="match status" value="1"/>
</dbReference>
<proteinExistence type="predicted"/>
<dbReference type="PANTHER" id="PTHR35788">
    <property type="entry name" value="EXPORTED PROTEIN-RELATED"/>
    <property type="match status" value="1"/>
</dbReference>
<dbReference type="InterPro" id="IPR052913">
    <property type="entry name" value="Glycopeptide_resist_protein"/>
</dbReference>
<gene>
    <name evidence="1" type="ORF">AAEO56_13830</name>
</gene>
<dbReference type="Proteomes" id="UP001464555">
    <property type="component" value="Unassembled WGS sequence"/>
</dbReference>
<name>A0ABU9HZG7_9FLAO</name>
<organism evidence="1 2">
    <name type="scientific">Flavobacterium arundinis</name>
    <dbReference type="NCBI Taxonomy" id="3139143"/>
    <lineage>
        <taxon>Bacteria</taxon>
        <taxon>Pseudomonadati</taxon>
        <taxon>Bacteroidota</taxon>
        <taxon>Flavobacteriia</taxon>
        <taxon>Flavobacteriales</taxon>
        <taxon>Flavobacteriaceae</taxon>
        <taxon>Flavobacterium</taxon>
    </lineage>
</organism>
<reference evidence="1 2" key="1">
    <citation type="submission" date="2024-04" db="EMBL/GenBank/DDBJ databases">
        <title>Flavobacterium sp. DGU11 16S ribosomal RNA gene Genome sequencing and assembly.</title>
        <authorList>
            <person name="Park S."/>
        </authorList>
    </citation>
    <scope>NUCLEOTIDE SEQUENCE [LARGE SCALE GENOMIC DNA]</scope>
    <source>
        <strain evidence="1 2">DGU11</strain>
    </source>
</reference>
<evidence type="ECO:0000313" key="2">
    <source>
        <dbReference type="Proteomes" id="UP001464555"/>
    </source>
</evidence>
<dbReference type="Pfam" id="PF04294">
    <property type="entry name" value="VanW"/>
    <property type="match status" value="1"/>
</dbReference>
<comment type="caution">
    <text evidence="1">The sequence shown here is derived from an EMBL/GenBank/DDBJ whole genome shotgun (WGS) entry which is preliminary data.</text>
</comment>
<accession>A0ABU9HZG7</accession>